<evidence type="ECO:0008006" key="3">
    <source>
        <dbReference type="Google" id="ProtNLM"/>
    </source>
</evidence>
<dbReference type="PROSITE" id="PS51257">
    <property type="entry name" value="PROKAR_LIPOPROTEIN"/>
    <property type="match status" value="1"/>
</dbReference>
<dbReference type="Pfam" id="PF12771">
    <property type="entry name" value="SusD-like_2"/>
    <property type="match status" value="2"/>
</dbReference>
<dbReference type="EMBL" id="MAHX01000005">
    <property type="protein sequence ID" value="OPC68180.1"/>
    <property type="molecule type" value="Genomic_DNA"/>
</dbReference>
<sequence length="551" mass="61845">MKKIKILPAITLGTLLILASCQDQSLEDINKNPNDPEKVFSSGLMNSATKELMDATRNSFASGRMSLPWIQYSAQVAYTEEDRFQFRENNNQDLYSTLYKVILDFKSIIDLNTDPSRIVEMKQYGDTQNQIATARIMLAYSFSILADTYGSVPYWSYGNKDADFQALNLEKHPMPLYASQEKIYTDILKELKEASQQLNTSEPGLAGDVIYNRDVLKWRKFANSLRLRIANRLKDAIPGANAHIQDAIASGLMASNSDNAVQKYQNDKLLPSPMFNSVFVQNRTDFKITNTMVNTLKGLLGGFSLDPRLFKYAAPVYRVDNNDNYIIDPNSNDKVKVAIDPNQAAFEYANSNRLDNYVGLPYGLTRTMVARQDAAGTSWWSNNIIKADFGEVLMEYSEVQFILSEINGWSDTNYKAAVRASMEKWNVPANSINNFVSSLPAANKANVLNQKWIALYMQPQEAYAEWRRTGYPNFLIKPGDVNNLVIPAVDGATTYTFTPISPSDYTLTEMPSRITYPVTLAKLNPSGYASGVKNLGPGGDKLNTKLIWDKN</sequence>
<reference evidence="1 2" key="1">
    <citation type="submission" date="2016-06" db="EMBL/GenBank/DDBJ databases">
        <title>Revisiting the taxonomy of the Elizabethkingia Genus based on Whole-Genome Sequencing, Optical Mapping, and MALDI-TOF.</title>
        <authorList>
            <person name="Nicholson A.C."/>
        </authorList>
    </citation>
    <scope>NUCLEOTIDE SEQUENCE [LARGE SCALE GENOMIC DNA]</scope>
    <source>
        <strain evidence="1 2">G4070</strain>
    </source>
</reference>
<dbReference type="InterPro" id="IPR011990">
    <property type="entry name" value="TPR-like_helical_dom_sf"/>
</dbReference>
<dbReference type="AlphaFoldDB" id="A0A1T3MV62"/>
<proteinExistence type="predicted"/>
<comment type="caution">
    <text evidence="1">The sequence shown here is derived from an EMBL/GenBank/DDBJ whole genome shotgun (WGS) entry which is preliminary data.</text>
</comment>
<name>A0A1T3MV62_9FLAO</name>
<evidence type="ECO:0000313" key="1">
    <source>
        <dbReference type="EMBL" id="OPC68180.1"/>
    </source>
</evidence>
<keyword evidence="2" id="KW-1185">Reference proteome</keyword>
<dbReference type="InterPro" id="IPR041662">
    <property type="entry name" value="SusD-like_2"/>
</dbReference>
<gene>
    <name evidence="1" type="ORF">BAZ10_13435</name>
</gene>
<evidence type="ECO:0000313" key="2">
    <source>
        <dbReference type="Proteomes" id="UP000190813"/>
    </source>
</evidence>
<dbReference type="Gene3D" id="1.25.40.390">
    <property type="match status" value="1"/>
</dbReference>
<dbReference type="RefSeq" id="WP_078770762.1">
    <property type="nucleotide sequence ID" value="NZ_CBCSBR010000020.1"/>
</dbReference>
<dbReference type="SUPFAM" id="SSF48452">
    <property type="entry name" value="TPR-like"/>
    <property type="match status" value="1"/>
</dbReference>
<organism evidence="1 2">
    <name type="scientific">Elizabethkingia occulta</name>
    <dbReference type="NCBI Taxonomy" id="1867263"/>
    <lineage>
        <taxon>Bacteria</taxon>
        <taxon>Pseudomonadati</taxon>
        <taxon>Bacteroidota</taxon>
        <taxon>Flavobacteriia</taxon>
        <taxon>Flavobacteriales</taxon>
        <taxon>Weeksellaceae</taxon>
        <taxon>Elizabethkingia</taxon>
    </lineage>
</organism>
<protein>
    <recommendedName>
        <fullName evidence="3">SusD/RagB family nutrient-binding outer membrane lipoprotein</fullName>
    </recommendedName>
</protein>
<accession>A0A1T3MV62</accession>
<dbReference type="Proteomes" id="UP000190813">
    <property type="component" value="Unassembled WGS sequence"/>
</dbReference>